<proteinExistence type="inferred from homology"/>
<dbReference type="InterPro" id="IPR012020">
    <property type="entry name" value="ABHD4"/>
</dbReference>
<evidence type="ECO:0000256" key="4">
    <source>
        <dbReference type="PIRSR" id="PIRSR005211-1"/>
    </source>
</evidence>
<dbReference type="SUPFAM" id="SSF53474">
    <property type="entry name" value="alpha/beta-Hydrolases"/>
    <property type="match status" value="1"/>
</dbReference>
<dbReference type="Gene3D" id="3.40.50.1820">
    <property type="entry name" value="alpha/beta hydrolase"/>
    <property type="match status" value="1"/>
</dbReference>
<evidence type="ECO:0000313" key="7">
    <source>
        <dbReference type="Proteomes" id="UP000530660"/>
    </source>
</evidence>
<keyword evidence="2" id="KW-0719">Serine esterase</keyword>
<dbReference type="InterPro" id="IPR000073">
    <property type="entry name" value="AB_hydrolase_1"/>
</dbReference>
<dbReference type="Proteomes" id="UP000530660">
    <property type="component" value="Unassembled WGS sequence"/>
</dbReference>
<dbReference type="PANTHER" id="PTHR10794">
    <property type="entry name" value="ABHYDROLASE DOMAIN-CONTAINING PROTEIN"/>
    <property type="match status" value="1"/>
</dbReference>
<evidence type="ECO:0000259" key="5">
    <source>
        <dbReference type="Pfam" id="PF00561"/>
    </source>
</evidence>
<dbReference type="PIRSF" id="PIRSF005211">
    <property type="entry name" value="Ab_hydro_YheT"/>
    <property type="match status" value="1"/>
</dbReference>
<organism evidence="6 7">
    <name type="scientific">Cyanidiococcus yangmingshanensis</name>
    <dbReference type="NCBI Taxonomy" id="2690220"/>
    <lineage>
        <taxon>Eukaryota</taxon>
        <taxon>Rhodophyta</taxon>
        <taxon>Bangiophyceae</taxon>
        <taxon>Cyanidiales</taxon>
        <taxon>Cyanidiaceae</taxon>
        <taxon>Cyanidiococcus</taxon>
    </lineage>
</organism>
<evidence type="ECO:0000256" key="2">
    <source>
        <dbReference type="ARBA" id="ARBA00022487"/>
    </source>
</evidence>
<gene>
    <name evidence="6" type="ORF">F1559_002733</name>
</gene>
<reference evidence="6 7" key="1">
    <citation type="journal article" date="2020" name="J. Phycol.">
        <title>Comparative genome analysis reveals Cyanidiococcus gen. nov., a new extremophilic red algal genus sister to Cyanidioschyzon (Cyanidioschyzonaceae, Rhodophyta).</title>
        <authorList>
            <person name="Liu S.-L."/>
            <person name="Chiang Y.-R."/>
            <person name="Yoon H.S."/>
            <person name="Fu H.-Y."/>
        </authorList>
    </citation>
    <scope>NUCLEOTIDE SEQUENCE [LARGE SCALE GENOMIC DNA]</scope>
    <source>
        <strain evidence="6 7">THAL066</strain>
    </source>
</reference>
<comment type="similarity">
    <text evidence="1">Belongs to the AB hydrolase superfamily. AB hydrolase 4 family.</text>
</comment>
<keyword evidence="3" id="KW-0378">Hydrolase</keyword>
<feature type="domain" description="AB hydrolase-1" evidence="5">
    <location>
        <begin position="98"/>
        <end position="324"/>
    </location>
</feature>
<dbReference type="PANTHER" id="PTHR10794:SF63">
    <property type="entry name" value="ALPHA_BETA HYDROLASE 1, ISOFORM A"/>
    <property type="match status" value="1"/>
</dbReference>
<evidence type="ECO:0000256" key="3">
    <source>
        <dbReference type="ARBA" id="ARBA00022801"/>
    </source>
</evidence>
<evidence type="ECO:0000313" key="6">
    <source>
        <dbReference type="EMBL" id="KAF6000609.1"/>
    </source>
</evidence>
<dbReference type="GO" id="GO:0047372">
    <property type="term" value="F:monoacylglycerol lipase activity"/>
    <property type="evidence" value="ECO:0007669"/>
    <property type="project" value="TreeGrafter"/>
</dbReference>
<dbReference type="InterPro" id="IPR029058">
    <property type="entry name" value="AB_hydrolase_fold"/>
</dbReference>
<protein>
    <recommendedName>
        <fullName evidence="5">AB hydrolase-1 domain-containing protein</fullName>
    </recommendedName>
</protein>
<accession>A0A7J7ID59</accession>
<name>A0A7J7ID59_9RHOD</name>
<dbReference type="InterPro" id="IPR000952">
    <property type="entry name" value="AB_hydrolase_4_CS"/>
</dbReference>
<dbReference type="Pfam" id="PF00561">
    <property type="entry name" value="Abhydrolase_1"/>
    <property type="match status" value="1"/>
</dbReference>
<dbReference type="EMBL" id="VWRR01000019">
    <property type="protein sequence ID" value="KAF6000609.1"/>
    <property type="molecule type" value="Genomic_DNA"/>
</dbReference>
<feature type="active site" description="Charge relay system" evidence="4">
    <location>
        <position position="183"/>
    </location>
</feature>
<sequence length="382" mass="42869">MYDDDKQAPAFIASNFTVPDFVPPWWTRNPHLQTIAGALWGRAPPRFRYTHRARLHTPDGDWFAVDCAVHGTDASVSTHSIQETDGLPTTSSERPLAIILHGLESSARGLQSLRLADLFHCTLGADVYALNFRGCSGEPNATPKSYHLGETSDLRLLIEQLRHGVAASERENFTRPLFLSGFSLGGNVICKYLGESVEHAQRYGVTSAAVYCVPFDALASQPILDSGLIRRYIYSRRFVKSIQRKLKRRQLPGPLPYDLQRVMQATTIGEIDDAYIAPTYGFKDRFDYYRKSSCGQYLDDVRTPLLIINARDDPFMAPASLPDPSSVRNPFVCLAYTSYGGHCGFFRDINPEQGEFWICEQFGRFFQQFLEHAPGDVAVRAT</sequence>
<feature type="active site" description="Charge relay system" evidence="4">
    <location>
        <position position="342"/>
    </location>
</feature>
<dbReference type="GO" id="GO:0034338">
    <property type="term" value="F:short-chain carboxylesterase activity"/>
    <property type="evidence" value="ECO:0007669"/>
    <property type="project" value="TreeGrafter"/>
</dbReference>
<dbReference type="PROSITE" id="PS01133">
    <property type="entry name" value="UPF0017"/>
    <property type="match status" value="1"/>
</dbReference>
<dbReference type="OrthoDB" id="247542at2759"/>
<comment type="caution">
    <text evidence="6">The sequence shown here is derived from an EMBL/GenBank/DDBJ whole genome shotgun (WGS) entry which is preliminary data.</text>
</comment>
<dbReference type="AlphaFoldDB" id="A0A7J7ID59"/>
<dbReference type="InterPro" id="IPR050960">
    <property type="entry name" value="AB_hydrolase_4_sf"/>
</dbReference>
<feature type="active site" description="Charge relay system" evidence="4">
    <location>
        <position position="313"/>
    </location>
</feature>
<keyword evidence="7" id="KW-1185">Reference proteome</keyword>
<evidence type="ECO:0000256" key="1">
    <source>
        <dbReference type="ARBA" id="ARBA00010884"/>
    </source>
</evidence>